<gene>
    <name evidence="1" type="ORF">CC80DRAFT_492870</name>
</gene>
<protein>
    <recommendedName>
        <fullName evidence="3">SGNH hydrolase-type esterase domain-containing protein</fullName>
    </recommendedName>
</protein>
<dbReference type="Gene3D" id="3.40.50.1110">
    <property type="entry name" value="SGNH hydrolase"/>
    <property type="match status" value="1"/>
</dbReference>
<sequence>MPSPSPTSLFEKHQRKLNASKFYSEYKGHTVADLTVFHRRTRELRPNAPVIWLAGDSSLDNKYWLPGPGPGGDSLPAPVPIIYEHILNPPLPKADVAFWVNHVMGENATCINTSIEESMLRERDDGSLLPQDAFLKENLEEQDVVVVSVGGNDIALKPTPRTVWHLLRLSWFTRRKAIEDGSATSLQYFKWLFQTKTEEYIANLVSVTKPRAVIVCMIYYPLEAQYKQKSWASAPLAALGYTWWPGQLQAAIRKMFEMGTKEVRVEGTEVIPCALFEVMDGRRREEYVARVEPSVEGGRKMALRFGEVLEGVLGDDGEKGVGVSSVR</sequence>
<name>A0A6A5TWD0_9PLEO</name>
<dbReference type="InterPro" id="IPR036514">
    <property type="entry name" value="SGNH_hydro_sf"/>
</dbReference>
<evidence type="ECO:0008006" key="3">
    <source>
        <dbReference type="Google" id="ProtNLM"/>
    </source>
</evidence>
<evidence type="ECO:0000313" key="2">
    <source>
        <dbReference type="Proteomes" id="UP000800035"/>
    </source>
</evidence>
<organism evidence="1 2">
    <name type="scientific">Byssothecium circinans</name>
    <dbReference type="NCBI Taxonomy" id="147558"/>
    <lineage>
        <taxon>Eukaryota</taxon>
        <taxon>Fungi</taxon>
        <taxon>Dikarya</taxon>
        <taxon>Ascomycota</taxon>
        <taxon>Pezizomycotina</taxon>
        <taxon>Dothideomycetes</taxon>
        <taxon>Pleosporomycetidae</taxon>
        <taxon>Pleosporales</taxon>
        <taxon>Massarineae</taxon>
        <taxon>Massarinaceae</taxon>
        <taxon>Byssothecium</taxon>
    </lineage>
</organism>
<keyword evidence="2" id="KW-1185">Reference proteome</keyword>
<dbReference type="OrthoDB" id="2150942at2759"/>
<evidence type="ECO:0000313" key="1">
    <source>
        <dbReference type="EMBL" id="KAF1955952.1"/>
    </source>
</evidence>
<dbReference type="Proteomes" id="UP000800035">
    <property type="component" value="Unassembled WGS sequence"/>
</dbReference>
<reference evidence="1" key="1">
    <citation type="journal article" date="2020" name="Stud. Mycol.">
        <title>101 Dothideomycetes genomes: a test case for predicting lifestyles and emergence of pathogens.</title>
        <authorList>
            <person name="Haridas S."/>
            <person name="Albert R."/>
            <person name="Binder M."/>
            <person name="Bloem J."/>
            <person name="Labutti K."/>
            <person name="Salamov A."/>
            <person name="Andreopoulos B."/>
            <person name="Baker S."/>
            <person name="Barry K."/>
            <person name="Bills G."/>
            <person name="Bluhm B."/>
            <person name="Cannon C."/>
            <person name="Castanera R."/>
            <person name="Culley D."/>
            <person name="Daum C."/>
            <person name="Ezra D."/>
            <person name="Gonzalez J."/>
            <person name="Henrissat B."/>
            <person name="Kuo A."/>
            <person name="Liang C."/>
            <person name="Lipzen A."/>
            <person name="Lutzoni F."/>
            <person name="Magnuson J."/>
            <person name="Mondo S."/>
            <person name="Nolan M."/>
            <person name="Ohm R."/>
            <person name="Pangilinan J."/>
            <person name="Park H.-J."/>
            <person name="Ramirez L."/>
            <person name="Alfaro M."/>
            <person name="Sun H."/>
            <person name="Tritt A."/>
            <person name="Yoshinaga Y."/>
            <person name="Zwiers L.-H."/>
            <person name="Turgeon B."/>
            <person name="Goodwin S."/>
            <person name="Spatafora J."/>
            <person name="Crous P."/>
            <person name="Grigoriev I."/>
        </authorList>
    </citation>
    <scope>NUCLEOTIDE SEQUENCE</scope>
    <source>
        <strain evidence="1">CBS 675.92</strain>
    </source>
</reference>
<dbReference type="AlphaFoldDB" id="A0A6A5TWD0"/>
<accession>A0A6A5TWD0</accession>
<proteinExistence type="predicted"/>
<dbReference type="EMBL" id="ML976993">
    <property type="protein sequence ID" value="KAF1955952.1"/>
    <property type="molecule type" value="Genomic_DNA"/>
</dbReference>